<dbReference type="RefSeq" id="WP_182938054.1">
    <property type="nucleotide sequence ID" value="NZ_AP022038.1"/>
</dbReference>
<dbReference type="EMBL" id="AP022038">
    <property type="protein sequence ID" value="BBR40810.1"/>
    <property type="molecule type" value="Genomic_DNA"/>
</dbReference>
<organism evidence="6 7">
    <name type="scientific">Aeromonas veronii</name>
    <dbReference type="NCBI Taxonomy" id="654"/>
    <lineage>
        <taxon>Bacteria</taxon>
        <taxon>Pseudomonadati</taxon>
        <taxon>Pseudomonadota</taxon>
        <taxon>Gammaproteobacteria</taxon>
        <taxon>Aeromonadales</taxon>
        <taxon>Aeromonadaceae</taxon>
        <taxon>Aeromonas</taxon>
    </lineage>
</organism>
<dbReference type="PANTHER" id="PTHR34139">
    <property type="entry name" value="UPF0331 PROTEIN MJ0127"/>
    <property type="match status" value="1"/>
</dbReference>
<sequence length="135" mass="15364">MSENHRLPDYLDHIQQAATDACSFVEGLTKDDFLADKRTQQAVIMSLIIIGEAATKVMEGYAGFIQAHPDVPWRSMRNMRNRMAHGYFAINLDVVWETVQEWLPALQKQLPAVRQDADDEALHSEVSPRLQDKPC</sequence>
<dbReference type="GO" id="GO:0004540">
    <property type="term" value="F:RNA nuclease activity"/>
    <property type="evidence" value="ECO:0007669"/>
    <property type="project" value="InterPro"/>
</dbReference>
<dbReference type="Pfam" id="PF01934">
    <property type="entry name" value="HepT-like"/>
    <property type="match status" value="1"/>
</dbReference>
<keyword evidence="5" id="KW-0378">Hydrolase</keyword>
<keyword evidence="1" id="KW-0597">Phosphoprotein</keyword>
<name>A0A6S5BYK2_AERVE</name>
<reference evidence="6 7" key="1">
    <citation type="submission" date="2019-12" db="EMBL/GenBank/DDBJ databases">
        <title>complete genome sequences of Aeromonas veronii str. WP3-W19-ESBL-03 isolated from wastewater treatment plant effluent.</title>
        <authorList>
            <person name="Sekizuka T."/>
            <person name="Itokawa K."/>
            <person name="Yatsu K."/>
            <person name="Inamine Y."/>
            <person name="Kuroda M."/>
        </authorList>
    </citation>
    <scope>NUCLEOTIDE SEQUENCE [LARGE SCALE GENOMIC DNA]</scope>
    <source>
        <strain evidence="6 7">WP3-W19-ESBL-03</strain>
    </source>
</reference>
<keyword evidence="3" id="KW-0540">Nuclease</keyword>
<dbReference type="InterPro" id="IPR051813">
    <property type="entry name" value="HepT_RNase_toxin"/>
</dbReference>
<protein>
    <submittedName>
        <fullName evidence="6">DUF86 domain-containing protein</fullName>
    </submittedName>
</protein>
<dbReference type="InterPro" id="IPR008201">
    <property type="entry name" value="HepT-like"/>
</dbReference>
<dbReference type="GO" id="GO:0000166">
    <property type="term" value="F:nucleotide binding"/>
    <property type="evidence" value="ECO:0007669"/>
    <property type="project" value="UniProtKB-KW"/>
</dbReference>
<evidence type="ECO:0000256" key="2">
    <source>
        <dbReference type="ARBA" id="ARBA00022649"/>
    </source>
</evidence>
<dbReference type="Proteomes" id="UP000515442">
    <property type="component" value="Chromosome"/>
</dbReference>
<keyword evidence="2" id="KW-1277">Toxin-antitoxin system</keyword>
<evidence type="ECO:0000256" key="5">
    <source>
        <dbReference type="ARBA" id="ARBA00022801"/>
    </source>
</evidence>
<evidence type="ECO:0000256" key="1">
    <source>
        <dbReference type="ARBA" id="ARBA00022553"/>
    </source>
</evidence>
<gene>
    <name evidence="6" type="ORF">WP3W19E03_33350</name>
</gene>
<dbReference type="PANTHER" id="PTHR34139:SF1">
    <property type="entry name" value="RNASE MJ1380-RELATED"/>
    <property type="match status" value="1"/>
</dbReference>
<evidence type="ECO:0000313" key="7">
    <source>
        <dbReference type="Proteomes" id="UP000515442"/>
    </source>
</evidence>
<dbReference type="GO" id="GO:0016787">
    <property type="term" value="F:hydrolase activity"/>
    <property type="evidence" value="ECO:0007669"/>
    <property type="project" value="UniProtKB-KW"/>
</dbReference>
<evidence type="ECO:0000256" key="4">
    <source>
        <dbReference type="ARBA" id="ARBA00022741"/>
    </source>
</evidence>
<proteinExistence type="predicted"/>
<accession>A0A6S5BYK2</accession>
<evidence type="ECO:0000256" key="3">
    <source>
        <dbReference type="ARBA" id="ARBA00022722"/>
    </source>
</evidence>
<keyword evidence="4" id="KW-0547">Nucleotide-binding</keyword>
<evidence type="ECO:0000313" key="6">
    <source>
        <dbReference type="EMBL" id="BBR40810.1"/>
    </source>
</evidence>
<dbReference type="AlphaFoldDB" id="A0A6S5BYK2"/>
<dbReference type="GO" id="GO:0110001">
    <property type="term" value="C:toxin-antitoxin complex"/>
    <property type="evidence" value="ECO:0007669"/>
    <property type="project" value="InterPro"/>
</dbReference>